<reference evidence="10" key="1">
    <citation type="journal article" date="2016" name="BMC Genomics">
        <title>Genome-wide analysis of ionotropic receptors provides insight into their evolution in Heliconius butterflies.</title>
        <authorList>
            <person name="van Schooten B."/>
            <person name="Jiggins C.D."/>
            <person name="Briscoe A.D."/>
            <person name="Papa R."/>
        </authorList>
    </citation>
    <scope>NUCLEOTIDE SEQUENCE</scope>
</reference>
<name>A0A140G9F8_HELME</name>
<gene>
    <name evidence="10" type="primary">IR60a1a</name>
</gene>
<dbReference type="GO" id="GO:0005886">
    <property type="term" value="C:plasma membrane"/>
    <property type="evidence" value="ECO:0007669"/>
    <property type="project" value="UniProtKB-SubCell"/>
</dbReference>
<dbReference type="InterPro" id="IPR052192">
    <property type="entry name" value="Insect_Ionotropic_Sensory_Rcpt"/>
</dbReference>
<feature type="transmembrane region" description="Helical" evidence="8">
    <location>
        <begin position="322"/>
        <end position="342"/>
    </location>
</feature>
<keyword evidence="7" id="KW-0325">Glycoprotein</keyword>
<dbReference type="EMBL" id="KU702610">
    <property type="protein sequence ID" value="AMM70637.1"/>
    <property type="molecule type" value="mRNA"/>
</dbReference>
<evidence type="ECO:0000256" key="8">
    <source>
        <dbReference type="SAM" id="Phobius"/>
    </source>
</evidence>
<feature type="transmembrane region" description="Helical" evidence="8">
    <location>
        <begin position="369"/>
        <end position="389"/>
    </location>
</feature>
<proteinExistence type="evidence at transcript level"/>
<sequence>MWVALILISLYSPTYEFKDFPDQNNRLEKCLCHIIKEYFSHYSLLTYVDLQYENEDIIKIVHSLTAVPLLAKSNRLSKSSLDESYLIVAENVTNFYHIISFLVKEPSWNPNGRFLILVGNIKGGMRKIFDILLEHHIVDVLLLSDFINPNLYTYNPFENYGCGRRYDRIIEFGKCIEAENLNLYPKKLLTALENCVMQIVSPHWPPYTINPLKTAKTQMGIEEYILREISILEKFSINFTFTDDAETFTMIKNDMSAVGPLYSLQEGKADIILGGMILTHPRAKAFNYIYGHLSFVEDIRFQVQKSSAVPSWKNMYLEFHSIVWTLFILTFATFFIIFIILVKPKDKGQIILKMFAYLFLNGRKIGGNYFTKFLFIIWIWFAYLINTYYQSSLVSLITNPSLNYQVSNEKDIENFNLKPCVSTGIRKYLLSVENISLETLDRDGCETMLESIKAVSERNDIYTVVLHSVYKYNEYKFFDDWGDPLVYTFKQPLSKVVYAIYVNKGFPMLERLRLQALRLRENGLIYHYTRNMHWQNNRNYHFFEKTRKFYIIVPWYILAGGYGLSIAVFFLEIMIKKHSSKMHNLLINCHTSI</sequence>
<keyword evidence="3 8" id="KW-0812">Transmembrane</keyword>
<evidence type="ECO:0000256" key="2">
    <source>
        <dbReference type="ARBA" id="ARBA00022475"/>
    </source>
</evidence>
<keyword evidence="9" id="KW-0732">Signal</keyword>
<keyword evidence="6 10" id="KW-0675">Receptor</keyword>
<feature type="chain" id="PRO_5007302424" evidence="9">
    <location>
        <begin position="17"/>
        <end position="593"/>
    </location>
</feature>
<dbReference type="PANTHER" id="PTHR42643:SF30">
    <property type="entry name" value="IONOTROPIC RECEPTOR 40A-RELATED"/>
    <property type="match status" value="1"/>
</dbReference>
<keyword evidence="5 8" id="KW-0472">Membrane</keyword>
<protein>
    <submittedName>
        <fullName evidence="10">Ionotropic receptor 60a1a</fullName>
    </submittedName>
</protein>
<evidence type="ECO:0000256" key="4">
    <source>
        <dbReference type="ARBA" id="ARBA00022989"/>
    </source>
</evidence>
<evidence type="ECO:0000256" key="1">
    <source>
        <dbReference type="ARBA" id="ARBA00004651"/>
    </source>
</evidence>
<dbReference type="Gene3D" id="3.40.190.10">
    <property type="entry name" value="Periplasmic binding protein-like II"/>
    <property type="match status" value="1"/>
</dbReference>
<organism evidence="10">
    <name type="scientific">Heliconius melpomene rosina</name>
    <dbReference type="NCBI Taxonomy" id="171916"/>
    <lineage>
        <taxon>Eukaryota</taxon>
        <taxon>Metazoa</taxon>
        <taxon>Ecdysozoa</taxon>
        <taxon>Arthropoda</taxon>
        <taxon>Hexapoda</taxon>
        <taxon>Insecta</taxon>
        <taxon>Pterygota</taxon>
        <taxon>Neoptera</taxon>
        <taxon>Endopterygota</taxon>
        <taxon>Lepidoptera</taxon>
        <taxon>Glossata</taxon>
        <taxon>Ditrysia</taxon>
        <taxon>Papilionoidea</taxon>
        <taxon>Nymphalidae</taxon>
        <taxon>Heliconiinae</taxon>
        <taxon>Heliconiini</taxon>
        <taxon>Heliconius</taxon>
    </lineage>
</organism>
<dbReference type="AlphaFoldDB" id="A0A140G9F8"/>
<feature type="signal peptide" evidence="9">
    <location>
        <begin position="1"/>
        <end position="16"/>
    </location>
</feature>
<comment type="subcellular location">
    <subcellularLocation>
        <location evidence="1">Cell membrane</location>
        <topology evidence="1">Multi-pass membrane protein</topology>
    </subcellularLocation>
</comment>
<dbReference type="PANTHER" id="PTHR42643">
    <property type="entry name" value="IONOTROPIC RECEPTOR 20A-RELATED"/>
    <property type="match status" value="1"/>
</dbReference>
<evidence type="ECO:0000256" key="6">
    <source>
        <dbReference type="ARBA" id="ARBA00023170"/>
    </source>
</evidence>
<dbReference type="SUPFAM" id="SSF53850">
    <property type="entry name" value="Periplasmic binding protein-like II"/>
    <property type="match status" value="1"/>
</dbReference>
<evidence type="ECO:0000313" key="10">
    <source>
        <dbReference type="EMBL" id="AMM70637.1"/>
    </source>
</evidence>
<evidence type="ECO:0000256" key="3">
    <source>
        <dbReference type="ARBA" id="ARBA00022692"/>
    </source>
</evidence>
<feature type="transmembrane region" description="Helical" evidence="8">
    <location>
        <begin position="555"/>
        <end position="575"/>
    </location>
</feature>
<accession>A0A140G9F8</accession>
<keyword evidence="4 8" id="KW-1133">Transmembrane helix</keyword>
<evidence type="ECO:0000256" key="5">
    <source>
        <dbReference type="ARBA" id="ARBA00023136"/>
    </source>
</evidence>
<evidence type="ECO:0000256" key="7">
    <source>
        <dbReference type="ARBA" id="ARBA00023180"/>
    </source>
</evidence>
<keyword evidence="2" id="KW-1003">Cell membrane</keyword>
<evidence type="ECO:0000256" key="9">
    <source>
        <dbReference type="SAM" id="SignalP"/>
    </source>
</evidence>